<dbReference type="EMBL" id="FOKG01000003">
    <property type="protein sequence ID" value="SFA99495.1"/>
    <property type="molecule type" value="Genomic_DNA"/>
</dbReference>
<dbReference type="InterPro" id="IPR043725">
    <property type="entry name" value="DUF5667"/>
</dbReference>
<keyword evidence="2" id="KW-0812">Transmembrane</keyword>
<feature type="compositionally biased region" description="Basic and acidic residues" evidence="1">
    <location>
        <begin position="104"/>
        <end position="113"/>
    </location>
</feature>
<proteinExistence type="predicted"/>
<feature type="compositionally biased region" description="Low complexity" evidence="1">
    <location>
        <begin position="303"/>
        <end position="314"/>
    </location>
</feature>
<gene>
    <name evidence="4" type="ORF">SAMN05216266_103153</name>
</gene>
<evidence type="ECO:0000256" key="2">
    <source>
        <dbReference type="SAM" id="Phobius"/>
    </source>
</evidence>
<dbReference type="RefSeq" id="WP_091671270.1">
    <property type="nucleotide sequence ID" value="NZ_FOKG01000003.1"/>
</dbReference>
<dbReference type="STRING" id="490629.SAMN05216266_103153"/>
<feature type="region of interest" description="Disordered" evidence="1">
    <location>
        <begin position="300"/>
        <end position="413"/>
    </location>
</feature>
<protein>
    <recommendedName>
        <fullName evidence="3">DUF5667 domain-containing protein</fullName>
    </recommendedName>
</protein>
<dbReference type="OrthoDB" id="3402808at2"/>
<name>A0A1I0XEN8_9PSEU</name>
<sequence length="413" mass="43235">MDVPGRIPRERGARERFARAVDQGVSHLDDQEFGEELAIVSALRRAGADGAPDRAARERIAARIGEADREPELAPVPATTVTVLEAAAPADTAAEATVTVPRPRSPEAERERSKPRLPVLVAAAFCLVLALAGIGTTMSSDSLPGDVLYQVKRAQESASLQLTLDEGDRARKQLEYAGDRLVELALLAERTEPGTGHEAFRAALADFGTDARVGVAQLTAIATTTDGSQLDLLRNWVETQSDRLAELRAALPAEVAAHRAETAVLLREIDERATALSGRMNCYQITSGESDELGVLPSEQDCAARPGSRAGGSATPTSVGPAAPGGDTDDQDPAPRDATLVGRQPTTSASPDPAPHTSSAPARTTSTYVPREWLPAPAPTSVSRPRLPSAPTEPPAVVSVPPLLPEVPGTGIG</sequence>
<keyword evidence="2" id="KW-1133">Transmembrane helix</keyword>
<accession>A0A1I0XEN8</accession>
<dbReference type="AlphaFoldDB" id="A0A1I0XEN8"/>
<organism evidence="4 5">
    <name type="scientific">Amycolatopsis marina</name>
    <dbReference type="NCBI Taxonomy" id="490629"/>
    <lineage>
        <taxon>Bacteria</taxon>
        <taxon>Bacillati</taxon>
        <taxon>Actinomycetota</taxon>
        <taxon>Actinomycetes</taxon>
        <taxon>Pseudonocardiales</taxon>
        <taxon>Pseudonocardiaceae</taxon>
        <taxon>Amycolatopsis</taxon>
    </lineage>
</organism>
<dbReference type="Proteomes" id="UP000243799">
    <property type="component" value="Unassembled WGS sequence"/>
</dbReference>
<feature type="transmembrane region" description="Helical" evidence="2">
    <location>
        <begin position="117"/>
        <end position="135"/>
    </location>
</feature>
<feature type="compositionally biased region" description="Low complexity" evidence="1">
    <location>
        <begin position="88"/>
        <end position="102"/>
    </location>
</feature>
<keyword evidence="2" id="KW-0472">Membrane</keyword>
<evidence type="ECO:0000259" key="3">
    <source>
        <dbReference type="Pfam" id="PF18915"/>
    </source>
</evidence>
<feature type="region of interest" description="Disordered" evidence="1">
    <location>
        <begin position="88"/>
        <end position="113"/>
    </location>
</feature>
<feature type="domain" description="DUF5667" evidence="3">
    <location>
        <begin position="142"/>
        <end position="195"/>
    </location>
</feature>
<dbReference type="Pfam" id="PF18915">
    <property type="entry name" value="DUF5667"/>
    <property type="match status" value="1"/>
</dbReference>
<evidence type="ECO:0000313" key="5">
    <source>
        <dbReference type="Proteomes" id="UP000243799"/>
    </source>
</evidence>
<evidence type="ECO:0000256" key="1">
    <source>
        <dbReference type="SAM" id="MobiDB-lite"/>
    </source>
</evidence>
<feature type="compositionally biased region" description="Polar residues" evidence="1">
    <location>
        <begin position="344"/>
        <end position="368"/>
    </location>
</feature>
<evidence type="ECO:0000313" key="4">
    <source>
        <dbReference type="EMBL" id="SFA99495.1"/>
    </source>
</evidence>
<keyword evidence="5" id="KW-1185">Reference proteome</keyword>
<reference evidence="5" key="1">
    <citation type="submission" date="2016-10" db="EMBL/GenBank/DDBJ databases">
        <authorList>
            <person name="Varghese N."/>
            <person name="Submissions S."/>
        </authorList>
    </citation>
    <scope>NUCLEOTIDE SEQUENCE [LARGE SCALE GENOMIC DNA]</scope>
    <source>
        <strain evidence="5">CGMCC 4.3568</strain>
    </source>
</reference>